<feature type="region of interest" description="Disordered" evidence="1">
    <location>
        <begin position="77"/>
        <end position="106"/>
    </location>
</feature>
<dbReference type="Proteomes" id="UP000325313">
    <property type="component" value="Unassembled WGS sequence"/>
</dbReference>
<accession>A0A5B0RA64</accession>
<dbReference type="EMBL" id="VDEP01000236">
    <property type="protein sequence ID" value="KAA1122209.1"/>
    <property type="molecule type" value="Genomic_DNA"/>
</dbReference>
<gene>
    <name evidence="2" type="ORF">PGTUg99_033826</name>
</gene>
<sequence>MAIKHPALQCYSSQFIPQDIYFEVPANELHHPHVWQTNHQNFLFHHHAAASSRLIQHTSQKLPPNRCFHQMLWSPPTTSTRKAMNKKSSWHSPMPLKTTKISRRPH</sequence>
<proteinExistence type="predicted"/>
<comment type="caution">
    <text evidence="2">The sequence shown here is derived from an EMBL/GenBank/DDBJ whole genome shotgun (WGS) entry which is preliminary data.</text>
</comment>
<organism evidence="2 3">
    <name type="scientific">Puccinia graminis f. sp. tritici</name>
    <dbReference type="NCBI Taxonomy" id="56615"/>
    <lineage>
        <taxon>Eukaryota</taxon>
        <taxon>Fungi</taxon>
        <taxon>Dikarya</taxon>
        <taxon>Basidiomycota</taxon>
        <taxon>Pucciniomycotina</taxon>
        <taxon>Pucciniomycetes</taxon>
        <taxon>Pucciniales</taxon>
        <taxon>Pucciniaceae</taxon>
        <taxon>Puccinia</taxon>
    </lineage>
</organism>
<protein>
    <submittedName>
        <fullName evidence="2">Uncharacterized protein</fullName>
    </submittedName>
</protein>
<dbReference type="AlphaFoldDB" id="A0A5B0RA64"/>
<evidence type="ECO:0000256" key="1">
    <source>
        <dbReference type="SAM" id="MobiDB-lite"/>
    </source>
</evidence>
<name>A0A5B0RA64_PUCGR</name>
<reference evidence="2 3" key="1">
    <citation type="submission" date="2019-05" db="EMBL/GenBank/DDBJ databases">
        <title>Emergence of the Ug99 lineage of the wheat stem rust pathogen through somatic hybridization.</title>
        <authorList>
            <person name="Li F."/>
            <person name="Upadhyaya N.M."/>
            <person name="Sperschneider J."/>
            <person name="Matny O."/>
            <person name="Nguyen-Phuc H."/>
            <person name="Mago R."/>
            <person name="Raley C."/>
            <person name="Miller M.E."/>
            <person name="Silverstein K.A.T."/>
            <person name="Henningsen E."/>
            <person name="Hirsch C.D."/>
            <person name="Visser B."/>
            <person name="Pretorius Z.A."/>
            <person name="Steffenson B.J."/>
            <person name="Schwessinger B."/>
            <person name="Dodds P.N."/>
            <person name="Figueroa M."/>
        </authorList>
    </citation>
    <scope>NUCLEOTIDE SEQUENCE [LARGE SCALE GENOMIC DNA]</scope>
    <source>
        <strain evidence="2 3">Ug99</strain>
    </source>
</reference>
<evidence type="ECO:0000313" key="3">
    <source>
        <dbReference type="Proteomes" id="UP000325313"/>
    </source>
</evidence>
<evidence type="ECO:0000313" key="2">
    <source>
        <dbReference type="EMBL" id="KAA1122209.1"/>
    </source>
</evidence>